<organism evidence="1 2">
    <name type="scientific">Marinilabilia salmonicolor</name>
    <dbReference type="NCBI Taxonomy" id="989"/>
    <lineage>
        <taxon>Bacteria</taxon>
        <taxon>Pseudomonadati</taxon>
        <taxon>Bacteroidota</taxon>
        <taxon>Bacteroidia</taxon>
        <taxon>Marinilabiliales</taxon>
        <taxon>Marinilabiliaceae</taxon>
        <taxon>Marinilabilia</taxon>
    </lineage>
</organism>
<sequence>MPSRKEIPKNQIVFLKSENSLRSNNSDFLTKNNLVFLTEFL</sequence>
<gene>
    <name evidence="1" type="ORF">DFO77_102132</name>
</gene>
<protein>
    <submittedName>
        <fullName evidence="1">Uncharacterized protein</fullName>
    </submittedName>
</protein>
<accession>A0A2T0XIL5</accession>
<keyword evidence="2" id="KW-1185">Reference proteome</keyword>
<dbReference type="EMBL" id="QPIZ01000002">
    <property type="protein sequence ID" value="RCW38978.1"/>
    <property type="molecule type" value="Genomic_DNA"/>
</dbReference>
<name>A0A2T0XIL5_9BACT</name>
<proteinExistence type="predicted"/>
<evidence type="ECO:0000313" key="1">
    <source>
        <dbReference type="EMBL" id="RCW38978.1"/>
    </source>
</evidence>
<reference evidence="1 2" key="1">
    <citation type="submission" date="2018-07" db="EMBL/GenBank/DDBJ databases">
        <title>Freshwater and sediment microbial communities from various areas in North America, analyzing microbe dynamics in response to fracking.</title>
        <authorList>
            <person name="Lamendella R."/>
        </authorList>
    </citation>
    <scope>NUCLEOTIDE SEQUENCE [LARGE SCALE GENOMIC DNA]</scope>
    <source>
        <strain evidence="1 2">160A</strain>
    </source>
</reference>
<evidence type="ECO:0000313" key="2">
    <source>
        <dbReference type="Proteomes" id="UP000252733"/>
    </source>
</evidence>
<dbReference type="Proteomes" id="UP000252733">
    <property type="component" value="Unassembled WGS sequence"/>
</dbReference>
<comment type="caution">
    <text evidence="1">The sequence shown here is derived from an EMBL/GenBank/DDBJ whole genome shotgun (WGS) entry which is preliminary data.</text>
</comment>
<dbReference type="AlphaFoldDB" id="A0A2T0XIL5"/>